<name>A0A659R305_SALET</name>
<comment type="caution">
    <text evidence="1">The sequence shown here is derived from an EMBL/GenBank/DDBJ whole genome shotgun (WGS) entry which is preliminary data.</text>
</comment>
<dbReference type="Proteomes" id="UP000298491">
    <property type="component" value="Unassembled WGS sequence"/>
</dbReference>
<dbReference type="AlphaFoldDB" id="A0A659R305"/>
<organism evidence="1 2">
    <name type="scientific">Salmonella enterica subsp. enterica serovar Wilhelmsburg</name>
    <dbReference type="NCBI Taxonomy" id="1960126"/>
    <lineage>
        <taxon>Bacteria</taxon>
        <taxon>Pseudomonadati</taxon>
        <taxon>Pseudomonadota</taxon>
        <taxon>Gammaproteobacteria</taxon>
        <taxon>Enterobacterales</taxon>
        <taxon>Enterobacteriaceae</taxon>
        <taxon>Salmonella</taxon>
    </lineage>
</organism>
<feature type="non-terminal residue" evidence="1">
    <location>
        <position position="37"/>
    </location>
</feature>
<gene>
    <name evidence="1" type="ORF">C9F09_09825</name>
</gene>
<accession>A0A659R305</accession>
<proteinExistence type="predicted"/>
<evidence type="ECO:0000313" key="1">
    <source>
        <dbReference type="EMBL" id="TGC94333.1"/>
    </source>
</evidence>
<sequence>MSHDLVNVASAPEQIDSFSCLMTVAPSGPHNGCIFCP</sequence>
<dbReference type="EMBL" id="PYKB01000654">
    <property type="protein sequence ID" value="TGC94333.1"/>
    <property type="molecule type" value="Genomic_DNA"/>
</dbReference>
<evidence type="ECO:0000313" key="2">
    <source>
        <dbReference type="Proteomes" id="UP000298491"/>
    </source>
</evidence>
<reference evidence="1 2" key="1">
    <citation type="submission" date="2018-03" db="EMBL/GenBank/DDBJ databases">
        <title>Non-Typhoidal Salmonella genome sequencing and assembly.</title>
        <authorList>
            <person name="Matchawe C."/>
        </authorList>
    </citation>
    <scope>NUCLEOTIDE SEQUENCE [LARGE SCALE GENOMIC DNA]</scope>
    <source>
        <strain evidence="1 2">35dea</strain>
    </source>
</reference>
<protein>
    <submittedName>
        <fullName evidence="1">Phage tail protein</fullName>
    </submittedName>
</protein>